<name>A0A0C9Y9G5_9AGAM</name>
<evidence type="ECO:0000313" key="2">
    <source>
        <dbReference type="EMBL" id="KIK10664.1"/>
    </source>
</evidence>
<dbReference type="AlphaFoldDB" id="A0A0C9Y9G5"/>
<gene>
    <name evidence="2" type="ORF">PISMIDRAFT_20192</name>
</gene>
<dbReference type="OrthoDB" id="10507662at2759"/>
<reference evidence="2 3" key="1">
    <citation type="submission" date="2014-04" db="EMBL/GenBank/DDBJ databases">
        <authorList>
            <consortium name="DOE Joint Genome Institute"/>
            <person name="Kuo A."/>
            <person name="Kohler A."/>
            <person name="Costa M.D."/>
            <person name="Nagy L.G."/>
            <person name="Floudas D."/>
            <person name="Copeland A."/>
            <person name="Barry K.W."/>
            <person name="Cichocki N."/>
            <person name="Veneault-Fourrey C."/>
            <person name="LaButti K."/>
            <person name="Lindquist E.A."/>
            <person name="Lipzen A."/>
            <person name="Lundell T."/>
            <person name="Morin E."/>
            <person name="Murat C."/>
            <person name="Sun H."/>
            <person name="Tunlid A."/>
            <person name="Henrissat B."/>
            <person name="Grigoriev I.V."/>
            <person name="Hibbett D.S."/>
            <person name="Martin F."/>
            <person name="Nordberg H.P."/>
            <person name="Cantor M.N."/>
            <person name="Hua S.X."/>
        </authorList>
    </citation>
    <scope>NUCLEOTIDE SEQUENCE [LARGE SCALE GENOMIC DNA]</scope>
    <source>
        <strain evidence="2 3">441</strain>
    </source>
</reference>
<accession>A0A0C9Y9G5</accession>
<organism evidence="2 3">
    <name type="scientific">Pisolithus microcarpus 441</name>
    <dbReference type="NCBI Taxonomy" id="765257"/>
    <lineage>
        <taxon>Eukaryota</taxon>
        <taxon>Fungi</taxon>
        <taxon>Dikarya</taxon>
        <taxon>Basidiomycota</taxon>
        <taxon>Agaricomycotina</taxon>
        <taxon>Agaricomycetes</taxon>
        <taxon>Agaricomycetidae</taxon>
        <taxon>Boletales</taxon>
        <taxon>Sclerodermatineae</taxon>
        <taxon>Pisolithaceae</taxon>
        <taxon>Pisolithus</taxon>
    </lineage>
</organism>
<dbReference type="HOGENOM" id="CLU_2097791_0_0_1"/>
<sequence>MHTESENDVLTRGNQTFTANTKKPDKAEGLVGESHSFGDSVRCTTEQSQVVYDGVTYTPNNTTFERELGLAKVGDTHTGLSQYVVQEAKRVCEASYGADAPVNVSDLDSLWWPLLK</sequence>
<keyword evidence="3" id="KW-1185">Reference proteome</keyword>
<dbReference type="Proteomes" id="UP000054018">
    <property type="component" value="Unassembled WGS sequence"/>
</dbReference>
<reference evidence="3" key="2">
    <citation type="submission" date="2015-01" db="EMBL/GenBank/DDBJ databases">
        <title>Evolutionary Origins and Diversification of the Mycorrhizal Mutualists.</title>
        <authorList>
            <consortium name="DOE Joint Genome Institute"/>
            <consortium name="Mycorrhizal Genomics Consortium"/>
            <person name="Kohler A."/>
            <person name="Kuo A."/>
            <person name="Nagy L.G."/>
            <person name="Floudas D."/>
            <person name="Copeland A."/>
            <person name="Barry K.W."/>
            <person name="Cichocki N."/>
            <person name="Veneault-Fourrey C."/>
            <person name="LaButti K."/>
            <person name="Lindquist E.A."/>
            <person name="Lipzen A."/>
            <person name="Lundell T."/>
            <person name="Morin E."/>
            <person name="Murat C."/>
            <person name="Riley R."/>
            <person name="Ohm R."/>
            <person name="Sun H."/>
            <person name="Tunlid A."/>
            <person name="Henrissat B."/>
            <person name="Grigoriev I.V."/>
            <person name="Hibbett D.S."/>
            <person name="Martin F."/>
        </authorList>
    </citation>
    <scope>NUCLEOTIDE SEQUENCE [LARGE SCALE GENOMIC DNA]</scope>
    <source>
        <strain evidence="3">441</strain>
    </source>
</reference>
<protein>
    <submittedName>
        <fullName evidence="2">Uncharacterized protein</fullName>
    </submittedName>
</protein>
<evidence type="ECO:0000256" key="1">
    <source>
        <dbReference type="SAM" id="MobiDB-lite"/>
    </source>
</evidence>
<evidence type="ECO:0000313" key="3">
    <source>
        <dbReference type="Proteomes" id="UP000054018"/>
    </source>
</evidence>
<feature type="compositionally biased region" description="Polar residues" evidence="1">
    <location>
        <begin position="12"/>
        <end position="21"/>
    </location>
</feature>
<feature type="region of interest" description="Disordered" evidence="1">
    <location>
        <begin position="1"/>
        <end position="38"/>
    </location>
</feature>
<proteinExistence type="predicted"/>
<dbReference type="EMBL" id="KN834489">
    <property type="protein sequence ID" value="KIK10664.1"/>
    <property type="molecule type" value="Genomic_DNA"/>
</dbReference>